<evidence type="ECO:0000313" key="16">
    <source>
        <dbReference type="Proteomes" id="UP000000491"/>
    </source>
</evidence>
<dbReference type="SUPFAM" id="SSF89550">
    <property type="entry name" value="PHP domain-like"/>
    <property type="match status" value="1"/>
</dbReference>
<dbReference type="GO" id="GO:0000725">
    <property type="term" value="P:recombinational repair"/>
    <property type="evidence" value="ECO:0007669"/>
    <property type="project" value="TreeGrafter"/>
</dbReference>
<feature type="binding site" evidence="12">
    <location>
        <begin position="493"/>
        <end position="500"/>
    </location>
    <ligand>
        <name>ATP</name>
        <dbReference type="ChEBI" id="CHEBI:30616"/>
    </ligand>
</feature>
<evidence type="ECO:0000259" key="14">
    <source>
        <dbReference type="PROSITE" id="PS51217"/>
    </source>
</evidence>
<dbReference type="eggNOG" id="COG1379">
    <property type="taxonomic scope" value="Bacteria"/>
</dbReference>
<feature type="domain" description="UvrD-like helicase ATP-binding" evidence="13">
    <location>
        <begin position="472"/>
        <end position="735"/>
    </location>
</feature>
<dbReference type="CDD" id="cd19067">
    <property type="entry name" value="PfuEndoQ-like"/>
    <property type="match status" value="1"/>
</dbReference>
<name>F8EW89_ZYMMT</name>
<evidence type="ECO:0000313" key="15">
    <source>
        <dbReference type="EMBL" id="AEI38499.1"/>
    </source>
</evidence>
<reference evidence="15 16" key="1">
    <citation type="journal article" date="2011" name="J. Bacteriol.">
        <title>Genome sequence of the ethanol-producing Zymomonas mobilis subsp. pomaceae lectotype strain ATCC 29192.</title>
        <authorList>
            <person name="Kouvelis V.N."/>
            <person name="Davenport K.W."/>
            <person name="Brettin T.S."/>
            <person name="Bruce D."/>
            <person name="Detter C."/>
            <person name="Han C.S."/>
            <person name="Nolan M."/>
            <person name="Tapia R."/>
            <person name="Damoulaki A."/>
            <person name="Kyrpides N.C."/>
            <person name="Typas M.A."/>
            <person name="Pappas K.M."/>
        </authorList>
    </citation>
    <scope>NUCLEOTIDE SEQUENCE [LARGE SCALE GENOMIC DNA]</scope>
    <source>
        <strain evidence="16">ATCC 29192 / DSM 22645 / JCM 10191 / CCUG 17912 / NBRC 13757 / NCIMB 11200 / NRRL B-4491 / Barker I</strain>
    </source>
</reference>
<keyword evidence="7" id="KW-0413">Isomerase</keyword>
<comment type="catalytic activity">
    <reaction evidence="11">
        <text>ATP + H2O = ADP + phosphate + H(+)</text>
        <dbReference type="Rhea" id="RHEA:13065"/>
        <dbReference type="ChEBI" id="CHEBI:15377"/>
        <dbReference type="ChEBI" id="CHEBI:15378"/>
        <dbReference type="ChEBI" id="CHEBI:30616"/>
        <dbReference type="ChEBI" id="CHEBI:43474"/>
        <dbReference type="ChEBI" id="CHEBI:456216"/>
        <dbReference type="EC" id="5.6.2.4"/>
    </reaction>
</comment>
<dbReference type="Proteomes" id="UP000000491">
    <property type="component" value="Chromosome"/>
</dbReference>
<evidence type="ECO:0000256" key="6">
    <source>
        <dbReference type="ARBA" id="ARBA00023125"/>
    </source>
</evidence>
<keyword evidence="5 12" id="KW-0067">ATP-binding</keyword>
<dbReference type="GO" id="GO:0005524">
    <property type="term" value="F:ATP binding"/>
    <property type="evidence" value="ECO:0007669"/>
    <property type="project" value="UniProtKB-UniRule"/>
</dbReference>
<dbReference type="GO" id="GO:0043138">
    <property type="term" value="F:3'-5' DNA helicase activity"/>
    <property type="evidence" value="ECO:0007669"/>
    <property type="project" value="UniProtKB-EC"/>
</dbReference>
<accession>F8EW89</accession>
<dbReference type="InterPro" id="IPR016195">
    <property type="entry name" value="Pol/histidinol_Pase-like"/>
</dbReference>
<evidence type="ECO:0000256" key="7">
    <source>
        <dbReference type="ARBA" id="ARBA00023235"/>
    </source>
</evidence>
<sequence>MSHFLADLHVHSRYARATSRNLDLEHLASGSAEKGIHLVATGDCTHPAWRQEMKEKLIAEGNGLFRLKPEIEQPLMKNLPIGCQTPVRFILSGEISTIYKKGDKTRKVHHLVYHSHFEAADRFAEKLAKIGNIVSDGRPILGLDSRDLLEITLESGKDSWLAPAHIWTPWFSALGSKSGFDSIDECYGDLAGHIFAAETGLSSDPEMNWRVSSLDRYRLISSSDAHSPAKLGREATLFDCDMGFQPLRHALETGEGYIGTIEFFPEEGKYHADGHRHCHISLTPKETLALGGLCPVCGKPLTIGVAHRVEALADREEGIPPSTAGKFSSLVPLPEILSELWGVGPTSRKVTQAYQRSLSLLGSELAILETVAIEDMTSIHPLLGEAIDRLRKGKVIREAGYDGEYGTIRLFEKQEMEQLTKGGLLFNFAPVRKAPIIAEAPRIEEKALALDPIKKVLGEKARQDETIAPFLKPLDQPQREAALITEKPLMVLAGPGAGKTHMLTRRVAYLIKNKGILPQQCLIVTFTRRATEELKSRLTTLIPDQASGLAIHSFHALALHILRQDSALFGLSPDFHVADHQERKKALMAAMSLSAGKAEQALKRLSELKRRGESGNAEEQQIRNQLEILGQQQNWLDFDDLIIKAVQGLSLNSALLSRWKTQFRFISVDEFQDIDEKQYQLIRLLVGDDTQLTVIGDPNQAIYSFRGADSACFDRLQQDFPAIVSVTLNRNYRSTPEIVDAANGLMPDRKGLAMRAHGEKIILYQARQESDEAHFVSQKIEEMMGGHDMLTAQVGKKTKQSRDIALSFKDFAILYRHNAQAKSFEKVFNQAGVPFRKTAPVLITSHPAVAALVKILSHFPMEMLKDKLESLKKAEIQLRTQPNKEDLEPAEIETALSWLRILAEKTGDQESSVFWEQLALATEVDFHDQRGDRVSLMTIHAAKGLEFPVVFVVGLEEEIFMLHHAPEEESAAAEEKRLFYVAVTRARDHLFLTHARERFVYGVHQKQKASAFLTAITDFTVAQSEKKRPAKSSKQQYSLF</sequence>
<dbReference type="Pfam" id="PF13361">
    <property type="entry name" value="UvrD_C"/>
    <property type="match status" value="2"/>
</dbReference>
<evidence type="ECO:0000256" key="12">
    <source>
        <dbReference type="PROSITE-ProRule" id="PRU00560"/>
    </source>
</evidence>
<evidence type="ECO:0000259" key="13">
    <source>
        <dbReference type="PROSITE" id="PS51198"/>
    </source>
</evidence>
<comment type="catalytic activity">
    <reaction evidence="8">
        <text>Couples ATP hydrolysis with the unwinding of duplex DNA by translocating in the 3'-5' direction.</text>
        <dbReference type="EC" id="5.6.2.4"/>
    </reaction>
</comment>
<dbReference type="STRING" id="579138.Zymop_1609"/>
<protein>
    <recommendedName>
        <fullName evidence="9">DNA 3'-5' helicase</fullName>
        <ecNumber evidence="9">5.6.2.4</ecNumber>
    </recommendedName>
    <alternativeName>
        <fullName evidence="10">DNA 3'-5' helicase II</fullName>
    </alternativeName>
</protein>
<dbReference type="PATRIC" id="fig|579138.3.peg.1705"/>
<evidence type="ECO:0000256" key="8">
    <source>
        <dbReference type="ARBA" id="ARBA00034617"/>
    </source>
</evidence>
<dbReference type="RefSeq" id="WP_013934887.1">
    <property type="nucleotide sequence ID" value="NC_015709.1"/>
</dbReference>
<dbReference type="InterPro" id="IPR000212">
    <property type="entry name" value="DNA_helicase_UvrD/REP"/>
</dbReference>
<evidence type="ECO:0000256" key="2">
    <source>
        <dbReference type="ARBA" id="ARBA00022741"/>
    </source>
</evidence>
<evidence type="ECO:0000256" key="11">
    <source>
        <dbReference type="ARBA" id="ARBA00048988"/>
    </source>
</evidence>
<evidence type="ECO:0000256" key="9">
    <source>
        <dbReference type="ARBA" id="ARBA00034808"/>
    </source>
</evidence>
<dbReference type="SUPFAM" id="SSF52540">
    <property type="entry name" value="P-loop containing nucleoside triphosphate hydrolases"/>
    <property type="match status" value="1"/>
</dbReference>
<evidence type="ECO:0000256" key="10">
    <source>
        <dbReference type="ARBA" id="ARBA00034923"/>
    </source>
</evidence>
<dbReference type="Gene3D" id="3.20.20.140">
    <property type="entry name" value="Metal-dependent hydrolases"/>
    <property type="match status" value="1"/>
</dbReference>
<dbReference type="CDD" id="cd18807">
    <property type="entry name" value="SF1_C_UvrD"/>
    <property type="match status" value="1"/>
</dbReference>
<evidence type="ECO:0000256" key="5">
    <source>
        <dbReference type="ARBA" id="ARBA00022840"/>
    </source>
</evidence>
<keyword evidence="2 12" id="KW-0547">Nucleotide-binding</keyword>
<dbReference type="HOGENOM" id="CLU_005571_0_0_5"/>
<dbReference type="AlphaFoldDB" id="F8EW89"/>
<dbReference type="InterPro" id="IPR014017">
    <property type="entry name" value="DNA_helicase_UvrD-like_C"/>
</dbReference>
<feature type="domain" description="UvrD-like helicase C-terminal" evidence="14">
    <location>
        <begin position="730"/>
        <end position="988"/>
    </location>
</feature>
<dbReference type="Gene3D" id="1.10.10.160">
    <property type="match status" value="1"/>
</dbReference>
<dbReference type="PANTHER" id="PTHR11070">
    <property type="entry name" value="UVRD / RECB / PCRA DNA HELICASE FAMILY MEMBER"/>
    <property type="match status" value="1"/>
</dbReference>
<keyword evidence="3 12" id="KW-0378">Hydrolase</keyword>
<dbReference type="Gene3D" id="3.40.50.300">
    <property type="entry name" value="P-loop containing nucleotide triphosphate hydrolases"/>
    <property type="match status" value="3"/>
</dbReference>
<dbReference type="eggNOG" id="COG0210">
    <property type="taxonomic scope" value="Bacteria"/>
</dbReference>
<proteinExistence type="inferred from homology"/>
<keyword evidence="6" id="KW-0238">DNA-binding</keyword>
<dbReference type="KEGG" id="zmp:Zymop_1609"/>
<dbReference type="PROSITE" id="PS51217">
    <property type="entry name" value="UVRD_HELICASE_CTER"/>
    <property type="match status" value="1"/>
</dbReference>
<dbReference type="PANTHER" id="PTHR11070:SF2">
    <property type="entry name" value="ATP-DEPENDENT DNA HELICASE SRS2"/>
    <property type="match status" value="1"/>
</dbReference>
<evidence type="ECO:0000256" key="3">
    <source>
        <dbReference type="ARBA" id="ARBA00022801"/>
    </source>
</evidence>
<dbReference type="InterPro" id="IPR027417">
    <property type="entry name" value="P-loop_NTPase"/>
</dbReference>
<dbReference type="GO" id="GO:0016887">
    <property type="term" value="F:ATP hydrolysis activity"/>
    <property type="evidence" value="ECO:0007669"/>
    <property type="project" value="RHEA"/>
</dbReference>
<dbReference type="InterPro" id="IPR014016">
    <property type="entry name" value="UvrD-like_ATP-bd"/>
</dbReference>
<keyword evidence="4 12" id="KW-0347">Helicase</keyword>
<dbReference type="Pfam" id="PF00580">
    <property type="entry name" value="UvrD-helicase"/>
    <property type="match status" value="1"/>
</dbReference>
<evidence type="ECO:0000256" key="1">
    <source>
        <dbReference type="ARBA" id="ARBA00009922"/>
    </source>
</evidence>
<dbReference type="EC" id="5.6.2.4" evidence="9"/>
<dbReference type="PROSITE" id="PS51198">
    <property type="entry name" value="UVRD_HELICASE_ATP_BIND"/>
    <property type="match status" value="1"/>
</dbReference>
<organism evidence="15 16">
    <name type="scientific">Zymomonas mobilis subsp. pomaceae (strain ATCC 29192 / DSM 22645 / JCM 10191 / CCUG 17912 / NBRC 13757 / NCIMB 11200 / NRRL B-4491 / Barker I)</name>
    <dbReference type="NCBI Taxonomy" id="579138"/>
    <lineage>
        <taxon>Bacteria</taxon>
        <taxon>Pseudomonadati</taxon>
        <taxon>Pseudomonadota</taxon>
        <taxon>Alphaproteobacteria</taxon>
        <taxon>Sphingomonadales</taxon>
        <taxon>Zymomonadaceae</taxon>
        <taxon>Zymomonas</taxon>
    </lineage>
</organism>
<gene>
    <name evidence="15" type="ordered locus">Zymop_1609</name>
</gene>
<dbReference type="EMBL" id="CP002865">
    <property type="protein sequence ID" value="AEI38499.1"/>
    <property type="molecule type" value="Genomic_DNA"/>
</dbReference>
<dbReference type="InterPro" id="IPR013986">
    <property type="entry name" value="DExx_box_DNA_helicase_dom_sf"/>
</dbReference>
<dbReference type="CDD" id="cd17932">
    <property type="entry name" value="DEXQc_UvrD"/>
    <property type="match status" value="1"/>
</dbReference>
<evidence type="ECO:0000256" key="4">
    <source>
        <dbReference type="ARBA" id="ARBA00022806"/>
    </source>
</evidence>
<dbReference type="GO" id="GO:0003677">
    <property type="term" value="F:DNA binding"/>
    <property type="evidence" value="ECO:0007669"/>
    <property type="project" value="UniProtKB-KW"/>
</dbReference>
<comment type="similarity">
    <text evidence="1">Belongs to the helicase family. UvrD subfamily.</text>
</comment>